<evidence type="ECO:0000256" key="3">
    <source>
        <dbReference type="ARBA" id="ARBA00022554"/>
    </source>
</evidence>
<dbReference type="EMBL" id="KV454476">
    <property type="protein sequence ID" value="ODV63184.1"/>
    <property type="molecule type" value="Genomic_DNA"/>
</dbReference>
<keyword evidence="5 11" id="KW-0645">Protease</keyword>
<evidence type="ECO:0000313" key="14">
    <source>
        <dbReference type="Proteomes" id="UP000095038"/>
    </source>
</evidence>
<dbReference type="GO" id="GO:0016236">
    <property type="term" value="P:macroautophagy"/>
    <property type="evidence" value="ECO:0007669"/>
    <property type="project" value="EnsemblFungi"/>
</dbReference>
<feature type="signal peptide" evidence="12">
    <location>
        <begin position="1"/>
        <end position="15"/>
    </location>
</feature>
<dbReference type="PRINTS" id="PR00724">
    <property type="entry name" value="CRBOXYPTASEC"/>
</dbReference>
<keyword evidence="6 12" id="KW-0732">Signal</keyword>
<evidence type="ECO:0000256" key="5">
    <source>
        <dbReference type="ARBA" id="ARBA00022670"/>
    </source>
</evidence>
<evidence type="ECO:0000256" key="2">
    <source>
        <dbReference type="ARBA" id="ARBA00009431"/>
    </source>
</evidence>
<dbReference type="InterPro" id="IPR018202">
    <property type="entry name" value="Ser_caboxypep_ser_AS"/>
</dbReference>
<dbReference type="PROSITE" id="PS00560">
    <property type="entry name" value="CARBOXYPEPT_SER_HIS"/>
    <property type="match status" value="1"/>
</dbReference>
<dbReference type="GO" id="GO:0006995">
    <property type="term" value="P:cellular response to nitrogen starvation"/>
    <property type="evidence" value="ECO:0007669"/>
    <property type="project" value="EnsemblFungi"/>
</dbReference>
<organism evidence="13 14">
    <name type="scientific">Ascoidea rubescens DSM 1968</name>
    <dbReference type="NCBI Taxonomy" id="1344418"/>
    <lineage>
        <taxon>Eukaryota</taxon>
        <taxon>Fungi</taxon>
        <taxon>Dikarya</taxon>
        <taxon>Ascomycota</taxon>
        <taxon>Saccharomycotina</taxon>
        <taxon>Saccharomycetes</taxon>
        <taxon>Ascoideaceae</taxon>
        <taxon>Ascoidea</taxon>
    </lineage>
</organism>
<dbReference type="STRING" id="1344418.A0A1D2VNL7"/>
<evidence type="ECO:0000256" key="8">
    <source>
        <dbReference type="ARBA" id="ARBA00023157"/>
    </source>
</evidence>
<keyword evidence="14" id="KW-1185">Reference proteome</keyword>
<keyword evidence="8" id="KW-1015">Disulfide bond</keyword>
<sequence>MNLLVLLAFIQLAAALPLIENLRVLFGNDPFSYDPEILAIWNDLELLEKTQLDHAIYSFMKEKPIKNKKSPTMTHVWDSTVTITSFEDYSLRVKKTNPKILGIDKVDQYAGYLDIISEDKHFFYWFFESRNDPENEPLILCVIFLEQPIGVGYSYSNTSKPVGTTDAAASDVYAFLELFFKAFPKFRNNKFHIAGESYGGHYIPRFASEIINHPDRSFELTSIMVGNGITDPLSQFGYYEPMACGRGGHPPVISERECEDMRDAYPRCAKLIEACYKTDSAFVCIPAGIYCERKMFSAFEKTGLNVYDIRKKCDPDTELCYKDLDYVDAYMNLDYVKQSLGAEVDNYVGCSSKVGTQFALTGDGMKPFHQYISELLEKGYPVLLYAGDKDYICNWLGNYGWSDELEYIYHDKFTSSPMLPYVTLEDKFTGYVRNYGDFTFLRVFDAGHMVPYDQPVNALDMVNRWINGDYSFGY</sequence>
<protein>
    <recommendedName>
        <fullName evidence="11">Carboxypeptidase</fullName>
        <ecNumber evidence="11">3.4.16.-</ecNumber>
    </recommendedName>
</protein>
<evidence type="ECO:0000256" key="12">
    <source>
        <dbReference type="SAM" id="SignalP"/>
    </source>
</evidence>
<dbReference type="AlphaFoldDB" id="A0A1D2VNL7"/>
<dbReference type="Gene3D" id="1.10.287.410">
    <property type="match status" value="1"/>
</dbReference>
<comment type="subcellular location">
    <subcellularLocation>
        <location evidence="1">Vacuole</location>
    </subcellularLocation>
</comment>
<feature type="chain" id="PRO_5012701067" description="Carboxypeptidase" evidence="12">
    <location>
        <begin position="16"/>
        <end position="474"/>
    </location>
</feature>
<evidence type="ECO:0000256" key="4">
    <source>
        <dbReference type="ARBA" id="ARBA00022645"/>
    </source>
</evidence>
<evidence type="ECO:0000256" key="6">
    <source>
        <dbReference type="ARBA" id="ARBA00022729"/>
    </source>
</evidence>
<dbReference type="Proteomes" id="UP000095038">
    <property type="component" value="Unassembled WGS sequence"/>
</dbReference>
<proteinExistence type="inferred from homology"/>
<keyword evidence="9" id="KW-0325">Glycoprotein</keyword>
<dbReference type="OrthoDB" id="443318at2759"/>
<keyword evidence="4 11" id="KW-0121">Carboxypeptidase</keyword>
<dbReference type="InParanoid" id="A0A1D2VNL7"/>
<dbReference type="GO" id="GO:0031638">
    <property type="term" value="P:zymogen activation"/>
    <property type="evidence" value="ECO:0007669"/>
    <property type="project" value="EnsemblFungi"/>
</dbReference>
<dbReference type="GO" id="GO:0000328">
    <property type="term" value="C:fungal-type vacuole lumen"/>
    <property type="evidence" value="ECO:0007669"/>
    <property type="project" value="EnsemblFungi"/>
</dbReference>
<dbReference type="InterPro" id="IPR029058">
    <property type="entry name" value="AB_hydrolase_fold"/>
</dbReference>
<evidence type="ECO:0000256" key="1">
    <source>
        <dbReference type="ARBA" id="ARBA00004116"/>
    </source>
</evidence>
<evidence type="ECO:0000313" key="13">
    <source>
        <dbReference type="EMBL" id="ODV63184.1"/>
    </source>
</evidence>
<dbReference type="Gene3D" id="3.40.50.1820">
    <property type="entry name" value="alpha/beta hydrolase"/>
    <property type="match status" value="2"/>
</dbReference>
<keyword evidence="3" id="KW-0926">Vacuole</keyword>
<dbReference type="InterPro" id="IPR033124">
    <property type="entry name" value="Ser_caboxypep_his_AS"/>
</dbReference>
<comment type="catalytic activity">
    <reaction evidence="10">
        <text>Release of a C-terminal amino acid with broad specificity.</text>
        <dbReference type="EC" id="3.4.16.5"/>
    </reaction>
</comment>
<dbReference type="InterPro" id="IPR001563">
    <property type="entry name" value="Peptidase_S10"/>
</dbReference>
<name>A0A1D2VNL7_9ASCO</name>
<evidence type="ECO:0000256" key="11">
    <source>
        <dbReference type="RuleBase" id="RU361156"/>
    </source>
</evidence>
<reference evidence="14" key="1">
    <citation type="submission" date="2016-05" db="EMBL/GenBank/DDBJ databases">
        <title>Comparative genomics of biotechnologically important yeasts.</title>
        <authorList>
            <consortium name="DOE Joint Genome Institute"/>
            <person name="Riley R."/>
            <person name="Haridas S."/>
            <person name="Wolfe K.H."/>
            <person name="Lopes M.R."/>
            <person name="Hittinger C.T."/>
            <person name="Goker M."/>
            <person name="Salamov A."/>
            <person name="Wisecaver J."/>
            <person name="Long T.M."/>
            <person name="Aerts A.L."/>
            <person name="Barry K."/>
            <person name="Choi C."/>
            <person name="Clum A."/>
            <person name="Coughlan A.Y."/>
            <person name="Deshpande S."/>
            <person name="Douglass A.P."/>
            <person name="Hanson S.J."/>
            <person name="Klenk H.-P."/>
            <person name="Labutti K."/>
            <person name="Lapidus A."/>
            <person name="Lindquist E."/>
            <person name="Lipzen A."/>
            <person name="Meier-Kolthoff J.P."/>
            <person name="Ohm R.A."/>
            <person name="Otillar R.P."/>
            <person name="Pangilinan J."/>
            <person name="Peng Y."/>
            <person name="Rokas A."/>
            <person name="Rosa C.A."/>
            <person name="Scheuner C."/>
            <person name="Sibirny A.A."/>
            <person name="Slot J.C."/>
            <person name="Stielow J.B."/>
            <person name="Sun H."/>
            <person name="Kurtzman C.P."/>
            <person name="Blackwell M."/>
            <person name="Grigoriev I.V."/>
            <person name="Jeffries T.W."/>
        </authorList>
    </citation>
    <scope>NUCLEOTIDE SEQUENCE [LARGE SCALE GENOMIC DNA]</scope>
    <source>
        <strain evidence="14">DSM 1968</strain>
    </source>
</reference>
<comment type="similarity">
    <text evidence="2 11">Belongs to the peptidase S10 family.</text>
</comment>
<dbReference type="PANTHER" id="PTHR11802:SF113">
    <property type="entry name" value="SERINE CARBOXYPEPTIDASE CTSA-4.1"/>
    <property type="match status" value="1"/>
</dbReference>
<evidence type="ECO:0000256" key="7">
    <source>
        <dbReference type="ARBA" id="ARBA00022801"/>
    </source>
</evidence>
<dbReference type="SUPFAM" id="SSF53474">
    <property type="entry name" value="alpha/beta-Hydrolases"/>
    <property type="match status" value="1"/>
</dbReference>
<gene>
    <name evidence="13" type="ORF">ASCRUDRAFT_6748</name>
</gene>
<dbReference type="PANTHER" id="PTHR11802">
    <property type="entry name" value="SERINE PROTEASE FAMILY S10 SERINE CARBOXYPEPTIDASE"/>
    <property type="match status" value="1"/>
</dbReference>
<accession>A0A1D2VNL7</accession>
<dbReference type="GeneID" id="30965032"/>
<dbReference type="GO" id="GO:0046938">
    <property type="term" value="P:phytochelatin biosynthetic process"/>
    <property type="evidence" value="ECO:0007669"/>
    <property type="project" value="EnsemblFungi"/>
</dbReference>
<evidence type="ECO:0000256" key="10">
    <source>
        <dbReference type="ARBA" id="ARBA00052076"/>
    </source>
</evidence>
<dbReference type="FunFam" id="1.10.287.410:FF:000001">
    <property type="entry name" value="Carboxypeptidase Y"/>
    <property type="match status" value="1"/>
</dbReference>
<dbReference type="GO" id="GO:0004185">
    <property type="term" value="F:serine-type carboxypeptidase activity"/>
    <property type="evidence" value="ECO:0007669"/>
    <property type="project" value="UniProtKB-UniRule"/>
</dbReference>
<evidence type="ECO:0000256" key="9">
    <source>
        <dbReference type="ARBA" id="ARBA00023180"/>
    </source>
</evidence>
<dbReference type="RefSeq" id="XP_020049491.1">
    <property type="nucleotide sequence ID" value="XM_020191396.1"/>
</dbReference>
<keyword evidence="7 11" id="KW-0378">Hydrolase</keyword>
<dbReference type="EC" id="3.4.16.-" evidence="11"/>
<dbReference type="Pfam" id="PF00450">
    <property type="entry name" value="Peptidase_S10"/>
    <property type="match status" value="2"/>
</dbReference>
<dbReference type="PROSITE" id="PS00131">
    <property type="entry name" value="CARBOXYPEPT_SER_SER"/>
    <property type="match status" value="1"/>
</dbReference>